<evidence type="ECO:0000256" key="7">
    <source>
        <dbReference type="ARBA" id="ARBA00025795"/>
    </source>
</evidence>
<gene>
    <name evidence="9" type="ORF">FMOSSE_LOCUS8542</name>
</gene>
<comment type="cofactor">
    <cofactor evidence="1">
        <name>heme b</name>
        <dbReference type="ChEBI" id="CHEBI:60344"/>
    </cofactor>
</comment>
<keyword evidence="6" id="KW-0408">Iron</keyword>
<evidence type="ECO:0000256" key="4">
    <source>
        <dbReference type="ARBA" id="ARBA00022723"/>
    </source>
</evidence>
<proteinExistence type="inferred from homology"/>
<dbReference type="PANTHER" id="PTHR33577:SF9">
    <property type="entry name" value="PEROXIDASE STCC"/>
    <property type="match status" value="1"/>
</dbReference>
<dbReference type="InterPro" id="IPR036851">
    <property type="entry name" value="Chloroperoxidase-like_sf"/>
</dbReference>
<dbReference type="GO" id="GO:0046872">
    <property type="term" value="F:metal ion binding"/>
    <property type="evidence" value="ECO:0007669"/>
    <property type="project" value="UniProtKB-KW"/>
</dbReference>
<evidence type="ECO:0000313" key="10">
    <source>
        <dbReference type="Proteomes" id="UP000789375"/>
    </source>
</evidence>
<keyword evidence="2" id="KW-0575">Peroxidase</keyword>
<evidence type="ECO:0000256" key="3">
    <source>
        <dbReference type="ARBA" id="ARBA00022617"/>
    </source>
</evidence>
<name>A0A9N9C721_FUNMO</name>
<accession>A0A9N9C721</accession>
<evidence type="ECO:0000313" key="9">
    <source>
        <dbReference type="EMBL" id="CAG8593016.1"/>
    </source>
</evidence>
<keyword evidence="10" id="KW-1185">Reference proteome</keyword>
<dbReference type="Gene3D" id="1.10.489.10">
    <property type="entry name" value="Chloroperoxidase-like"/>
    <property type="match status" value="1"/>
</dbReference>
<dbReference type="Proteomes" id="UP000789375">
    <property type="component" value="Unassembled WGS sequence"/>
</dbReference>
<protein>
    <submittedName>
        <fullName evidence="9">15565_t:CDS:1</fullName>
    </submittedName>
</protein>
<reference evidence="9" key="1">
    <citation type="submission" date="2021-06" db="EMBL/GenBank/DDBJ databases">
        <authorList>
            <person name="Kallberg Y."/>
            <person name="Tangrot J."/>
            <person name="Rosling A."/>
        </authorList>
    </citation>
    <scope>NUCLEOTIDE SEQUENCE</scope>
    <source>
        <strain evidence="9">87-6 pot B 2015</strain>
    </source>
</reference>
<comment type="caution">
    <text evidence="9">The sequence shown here is derived from an EMBL/GenBank/DDBJ whole genome shotgun (WGS) entry which is preliminary data.</text>
</comment>
<evidence type="ECO:0000259" key="8">
    <source>
        <dbReference type="PROSITE" id="PS51405"/>
    </source>
</evidence>
<organism evidence="9 10">
    <name type="scientific">Funneliformis mosseae</name>
    <name type="common">Endomycorrhizal fungus</name>
    <name type="synonym">Glomus mosseae</name>
    <dbReference type="NCBI Taxonomy" id="27381"/>
    <lineage>
        <taxon>Eukaryota</taxon>
        <taxon>Fungi</taxon>
        <taxon>Fungi incertae sedis</taxon>
        <taxon>Mucoromycota</taxon>
        <taxon>Glomeromycotina</taxon>
        <taxon>Glomeromycetes</taxon>
        <taxon>Glomerales</taxon>
        <taxon>Glomeraceae</taxon>
        <taxon>Funneliformis</taxon>
    </lineage>
</organism>
<comment type="similarity">
    <text evidence="7">Belongs to the chloroperoxidase family.</text>
</comment>
<keyword evidence="3" id="KW-0349">Heme</keyword>
<dbReference type="PROSITE" id="PS51405">
    <property type="entry name" value="HEME_HALOPEROXIDASE"/>
    <property type="match status" value="1"/>
</dbReference>
<dbReference type="InterPro" id="IPR000028">
    <property type="entry name" value="Chloroperoxidase"/>
</dbReference>
<evidence type="ECO:0000256" key="5">
    <source>
        <dbReference type="ARBA" id="ARBA00023002"/>
    </source>
</evidence>
<feature type="domain" description="Heme haloperoxidase family profile" evidence="8">
    <location>
        <begin position="2"/>
        <end position="206"/>
    </location>
</feature>
<keyword evidence="4" id="KW-0479">Metal-binding</keyword>
<sequence length="221" mass="25358">MSLPEYMPPEENDVRSPCPFINALANHGFLPRSGKDYTMSKLFNALRKGFNAGTALATWLTFWSFLLHGKLFRTMSLSDLQNHNVLEHDASLSRQDVAIGDNVKVDKDLVDLMLSQKIDEKINIESLAKLYNIRQADSKERNKDFKFGWKHKILVLGEYSLFLNVIGGATNKEVDAKIVETFFKEERIPDDWKKPETPAGLIKVLRYQTVVEKKIEEVKQK</sequence>
<keyword evidence="5" id="KW-0560">Oxidoreductase</keyword>
<dbReference type="Pfam" id="PF01328">
    <property type="entry name" value="Peroxidase_2"/>
    <property type="match status" value="1"/>
</dbReference>
<evidence type="ECO:0000256" key="1">
    <source>
        <dbReference type="ARBA" id="ARBA00001970"/>
    </source>
</evidence>
<dbReference type="AlphaFoldDB" id="A0A9N9C721"/>
<dbReference type="GO" id="GO:0004601">
    <property type="term" value="F:peroxidase activity"/>
    <property type="evidence" value="ECO:0007669"/>
    <property type="project" value="UniProtKB-KW"/>
</dbReference>
<dbReference type="EMBL" id="CAJVPP010002238">
    <property type="protein sequence ID" value="CAG8593016.1"/>
    <property type="molecule type" value="Genomic_DNA"/>
</dbReference>
<dbReference type="SUPFAM" id="SSF47571">
    <property type="entry name" value="Cloroperoxidase"/>
    <property type="match status" value="1"/>
</dbReference>
<evidence type="ECO:0000256" key="6">
    <source>
        <dbReference type="ARBA" id="ARBA00023004"/>
    </source>
</evidence>
<dbReference type="PANTHER" id="PTHR33577">
    <property type="entry name" value="STERIGMATOCYSTIN BIOSYNTHESIS PEROXIDASE STCC-RELATED"/>
    <property type="match status" value="1"/>
</dbReference>
<evidence type="ECO:0000256" key="2">
    <source>
        <dbReference type="ARBA" id="ARBA00022559"/>
    </source>
</evidence>